<organismHost>
    <name type="scientific">Gryllus campestris</name>
    <dbReference type="NCBI Taxonomy" id="58607"/>
</organismHost>
<evidence type="ECO:0000313" key="2">
    <source>
        <dbReference type="Proteomes" id="UP000001359"/>
    </source>
</evidence>
<organismHost>
    <name type="scientific">Acheta domesticus</name>
    <name type="common">House cricket</name>
    <dbReference type="NCBI Taxonomy" id="6997"/>
</organismHost>
<reference evidence="1 2" key="10">
    <citation type="journal article" date="1994" name="Nucleic Acids Res.">
        <title>Identification of genes encoding zinc finger proteins, non-histone chromosomal HMG protein homologue, and a putative GTP phosphohydrolase in the genome of Chilo iridescent virus.</title>
        <authorList>
            <person name="Schnitzler P."/>
            <person name="Hug M."/>
            <person name="Handermann M."/>
            <person name="Janssen W."/>
            <person name="Koonin E.V."/>
            <person name="Delius H."/>
            <person name="Darai C."/>
        </authorList>
    </citation>
    <scope>NUCLEOTIDE SEQUENCE [LARGE SCALE GENOMIC DNA]</scope>
</reference>
<proteinExistence type="predicted"/>
<sequence>MFNSVKRHKFMKSTSWTSSSRSFVFRETFFNSSKCTSNINFVI</sequence>
<reference evidence="1 2" key="13">
    <citation type="journal article" date="1998" name="Virus Genes">
        <title>Identification of a thymidylate synthase gene within the genome of Chilo iridescent virus.</title>
        <authorList>
            <person name="Muller K."/>
            <person name="Tidona C.A."/>
            <person name="Bahr U."/>
            <person name="Darai G."/>
        </authorList>
    </citation>
    <scope>NUCLEOTIDE SEQUENCE [LARGE SCALE GENOMIC DNA]</scope>
</reference>
<dbReference type="EMBL" id="AF303741">
    <property type="protein sequence ID" value="AAK81957.1"/>
    <property type="molecule type" value="Genomic_DNA"/>
</dbReference>
<reference evidence="1 2" key="4">
    <citation type="journal article" date="1988" name="Virology">
        <title>Identification and characterization of the repetitive DNA element in the genome of insect iridescent virus type 6.</title>
        <authorList>
            <person name="Fischer M."/>
            <person name="Schnitzler P."/>
            <person name="Delius H."/>
            <person name="Darai G."/>
        </authorList>
    </citation>
    <scope>NUCLEOTIDE SEQUENCE [LARGE SCALE GENOMIC DNA]</scope>
</reference>
<reference evidence="1 2" key="1">
    <citation type="journal article" date="1984" name="J. Virol.">
        <title>DNA analysis of insect iridescent virus 6: evidence for circular permutation and terminal redundancy.</title>
        <authorList>
            <person name="Delius H."/>
            <person name="Darai G."/>
            <person name="Fluegel R.M."/>
        </authorList>
    </citation>
    <scope>NUCLEOTIDE SEQUENCE [LARGE SCALE GENOMIC DNA]</scope>
</reference>
<reference evidence="1 2" key="5">
    <citation type="journal article" date="1992" name="Virus Genes">
        <title>Identification and mapping of origins of DNA replication within the DNA sequences of the genome of insect iridescent virus type 6.</title>
        <authorList>
            <person name="Handermann M."/>
            <person name="Schnitzler P."/>
            <person name="Rosen-Wolff A."/>
            <person name="Raab K."/>
            <person name="Sonntag K.C."/>
            <person name="Darai G."/>
        </authorList>
    </citation>
    <scope>NUCLEOTIDE SEQUENCE [LARGE SCALE GENOMIC DNA]</scope>
</reference>
<reference evidence="1 2" key="6">
    <citation type="journal article" date="1992" name="Virus Genes">
        <title>Characterization of the third origin of DNA replication of the genome of insect iridescent virus type 6.</title>
        <authorList>
            <person name="Sonntag K.C."/>
            <person name="Darai G."/>
        </authorList>
    </citation>
    <scope>NUCLEOTIDE SEQUENCE [LARGE SCALE GENOMIC DNA]</scope>
</reference>
<reference evidence="1 2" key="15">
    <citation type="journal article" date="2001" name="Virology">
        <title>Analysis of the first complete DNA sequence of an invertebrate iridovirus: coding strategy of the genome of Chilo iridescent virus.</title>
        <authorList>
            <person name="Jakob N.J."/>
            <person name="Muller K."/>
            <person name="Bahr U."/>
            <person name="Darai G."/>
        </authorList>
    </citation>
    <scope>NUCLEOTIDE SEQUENCE [LARGE SCALE GENOMIC DNA]</scope>
</reference>
<reference evidence="1 2" key="12">
    <citation type="journal article" date="1997" name="Virus Genes">
        <title>The DNA sequence of Chilo iridescent virus between the genome coordinates 0.101 and 0.391; similarities in coding strategy between insect and vertebrate iridoviruses.</title>
        <authorList>
            <person name="Bahr U."/>
            <person name="Tidona C.A."/>
            <person name="Darai G."/>
        </authorList>
    </citation>
    <scope>NUCLEOTIDE SEQUENCE [LARGE SCALE GENOMIC DNA]</scope>
</reference>
<reference evidence="1 2" key="8">
    <citation type="journal article" date="1994" name="Intervirology">
        <title>Identification of the primary structure and the coding capacity of the genome of insect iridescent virus type 6 between the genome coordinates 0.310 and 0.347 (7990 bp).</title>
        <authorList>
            <person name="Sonntag K.C."/>
            <person name="Schnitzler P."/>
            <person name="Janssen W."/>
            <person name="Darai G."/>
        </authorList>
    </citation>
    <scope>NUCLEOTIDE SEQUENCE [LARGE SCALE GENOMIC DNA]</scope>
</reference>
<evidence type="ECO:0000313" key="1">
    <source>
        <dbReference type="EMBL" id="AAK81957.1"/>
    </source>
</evidence>
<name>Q91G75_IIV6</name>
<organismHost>
    <name type="scientific">Spodoptera frugiperda</name>
    <name type="common">Fall armyworm</name>
    <dbReference type="NCBI Taxonomy" id="7108"/>
</organismHost>
<dbReference type="KEGG" id="vg:1733148"/>
<organism evidence="1 2">
    <name type="scientific">Invertebrate iridescent virus 6</name>
    <name type="common">IIV-6</name>
    <name type="synonym">Chilo iridescent virus</name>
    <dbReference type="NCBI Taxonomy" id="176652"/>
    <lineage>
        <taxon>Viruses</taxon>
        <taxon>Varidnaviria</taxon>
        <taxon>Bamfordvirae</taxon>
        <taxon>Nucleocytoviricota</taxon>
        <taxon>Megaviricetes</taxon>
        <taxon>Pimascovirales</taxon>
        <taxon>Pimascovirales incertae sedis</taxon>
        <taxon>Iridoviridae</taxon>
        <taxon>Betairidovirinae</taxon>
        <taxon>Iridovirus</taxon>
        <taxon>Iridovirus chilo1</taxon>
    </lineage>
</organism>
<accession>Q91G75</accession>
<keyword evidence="2" id="KW-1185">Reference proteome</keyword>
<reference evidence="1 2" key="14">
    <citation type="journal article" date="1999" name="Virus Genes">
        <title>Identification of a gene cluster within the genome of Chilo iridescent virus encoding enzymes involved in viral DNA replication and processing.</title>
        <authorList>
            <person name="Muller K."/>
            <person name="Tidona C.A."/>
            <person name="Darai G."/>
        </authorList>
    </citation>
    <scope>NUCLEOTIDE SEQUENCE [LARGE SCALE GENOMIC DNA]</scope>
</reference>
<reference evidence="1 2" key="11">
    <citation type="journal article" date="1994" name="Virus Genes">
        <title>Chilo iridescent virus encodes a putative helicase belonging to a distinct family within the "DEAD/H" superfamily: implications for the evolution of large DNA viruses.</title>
        <authorList>
            <person name="Sonntag K.C."/>
            <person name="Schnitzler P."/>
            <person name="Koonin E.V."/>
            <person name="Darai G."/>
        </authorList>
    </citation>
    <scope>NUCLEOTIDE SEQUENCE [LARGE SCALE GENOMIC DNA]</scope>
</reference>
<reference evidence="1 2" key="9">
    <citation type="journal article" date="1994" name="J. Gen. Virol.">
        <title>Insect iridescent virus type 6 encodes a polypeptide related to the largest subunit of eukaryotic RNA polymerase II.</title>
        <authorList>
            <person name="Schnitzler P."/>
            <person name="Sonntag K.C."/>
            <person name="Muller M."/>
            <person name="Janssen W."/>
            <person name="Bugert J.J."/>
            <person name="Koonin E.V."/>
            <person name="Darai G."/>
        </authorList>
    </citation>
    <scope>NUCLEOTIDE SEQUENCE [LARGE SCALE GENOMIC DNA]</scope>
</reference>
<reference evidence="1 2" key="2">
    <citation type="journal article" date="1986" name="Med. Microbiol. Immunol.">
        <title>Insect iridescent virus type 6 induced toxic degenerative hepatitis in mice.</title>
        <authorList>
            <person name="Lorbacher de Ruiz H."/>
            <person name="Gelderblom H."/>
            <person name="Hofmann W."/>
            <person name="Darai G."/>
        </authorList>
    </citation>
    <scope>NUCLEOTIDE SEQUENCE [LARGE SCALE GENOMIC DNA]</scope>
</reference>
<dbReference type="Proteomes" id="UP000001359">
    <property type="component" value="Segment"/>
</dbReference>
<protein>
    <submittedName>
        <fullName evidence="1">020L</fullName>
    </submittedName>
</protein>
<dbReference type="RefSeq" id="NP_149483.1">
    <property type="nucleotide sequence ID" value="NC_003038.1"/>
</dbReference>
<organismHost>
    <name type="scientific">Chilo suppressalis</name>
    <name type="common">Asiatic rice borer moth</name>
    <dbReference type="NCBI Taxonomy" id="168631"/>
</organismHost>
<reference evidence="1 2" key="3">
    <citation type="journal article" date="1987" name="Virology">
        <title>Molecular cloning and physical mapping of the genome of insect iridescent virus type 6: further evidence for circular permutation of the viral genome.</title>
        <authorList>
            <person name="Schnitzler P."/>
            <person name="Soltau J.B."/>
            <person name="Fischer M."/>
            <person name="Reisner H."/>
            <person name="Scholz J."/>
            <person name="Delius H."/>
            <person name="Darai G."/>
        </authorList>
    </citation>
    <scope>NUCLEOTIDE SEQUENCE [LARGE SCALE GENOMIC DNA]</scope>
</reference>
<reference evidence="1 2" key="7">
    <citation type="journal article" date="1993" name="J. Gen. Virol.">
        <title>Identification of the gene encoding the major capsid protein of insect iridescent virus type 6 by polymerase chain reaction.</title>
        <authorList>
            <person name="Stohwasser R."/>
            <person name="Raab K."/>
            <person name="Schnitzler P."/>
            <person name="Janssen W."/>
            <person name="Darai G."/>
        </authorList>
    </citation>
    <scope>NUCLEOTIDE SEQUENCE [LARGE SCALE GENOMIC DNA]</scope>
</reference>
<dbReference type="GeneID" id="1733148"/>
<organismHost>
    <name type="scientific">Gryllus bimaculatus</name>
    <name type="common">Two-spotted cricket</name>
    <dbReference type="NCBI Taxonomy" id="6999"/>
</organismHost>